<proteinExistence type="inferred from homology"/>
<dbReference type="GO" id="GO:0008234">
    <property type="term" value="F:cysteine-type peptidase activity"/>
    <property type="evidence" value="ECO:0007669"/>
    <property type="project" value="InterPro"/>
</dbReference>
<dbReference type="Gene3D" id="3.40.395.10">
    <property type="entry name" value="Adenoviral Proteinase, Chain A"/>
    <property type="match status" value="1"/>
</dbReference>
<dbReference type="EMBL" id="JAKOGI010000001">
    <property type="protein sequence ID" value="KAJ8453381.1"/>
    <property type="molecule type" value="Genomic_DNA"/>
</dbReference>
<protein>
    <recommendedName>
        <fullName evidence="4">Ubiquitin-like protease family profile domain-containing protein</fullName>
    </recommendedName>
</protein>
<evidence type="ECO:0000256" key="2">
    <source>
        <dbReference type="ARBA" id="ARBA00022670"/>
    </source>
</evidence>
<dbReference type="Pfam" id="PF02902">
    <property type="entry name" value="Peptidase_C48"/>
    <property type="match status" value="1"/>
</dbReference>
<comment type="caution">
    <text evidence="5">The sequence shown here is derived from an EMBL/GenBank/DDBJ whole genome shotgun (WGS) entry which is preliminary data.</text>
</comment>
<evidence type="ECO:0000313" key="5">
    <source>
        <dbReference type="EMBL" id="KAJ8453381.1"/>
    </source>
</evidence>
<feature type="domain" description="Ubiquitin-like protease family profile" evidence="4">
    <location>
        <begin position="137"/>
        <end position="206"/>
    </location>
</feature>
<sequence>MEPSVDDLNKLKLTKQVLTGYITAPLSAAELELVNNIRSSNVLLHLTEAFTLWDREEDLKECMPKLVPASWLQGLINLVPNARAGDKSERYCIGNLVMDMFTELLYRWQHTYPKLCWMLVILHNEVHISGITWNSFKPAPQADLCYVFMPLLETIEGHWLLLVAELSEGHFLVYDSLLSPAHKNRRELLDSAMILDMIAVFVMAYMDLLSVKADGYHFDQDCVAHYKDKCLLSFLHGRVAHFP</sequence>
<dbReference type="InterPro" id="IPR003653">
    <property type="entry name" value="Peptidase_C48_C"/>
</dbReference>
<accession>A0A9Q1L2V5</accession>
<dbReference type="Proteomes" id="UP001153076">
    <property type="component" value="Unassembled WGS sequence"/>
</dbReference>
<comment type="similarity">
    <text evidence="1">Belongs to the peptidase C48 family.</text>
</comment>
<organism evidence="5 6">
    <name type="scientific">Carnegiea gigantea</name>
    <dbReference type="NCBI Taxonomy" id="171969"/>
    <lineage>
        <taxon>Eukaryota</taxon>
        <taxon>Viridiplantae</taxon>
        <taxon>Streptophyta</taxon>
        <taxon>Embryophyta</taxon>
        <taxon>Tracheophyta</taxon>
        <taxon>Spermatophyta</taxon>
        <taxon>Magnoliopsida</taxon>
        <taxon>eudicotyledons</taxon>
        <taxon>Gunneridae</taxon>
        <taxon>Pentapetalae</taxon>
        <taxon>Caryophyllales</taxon>
        <taxon>Cactineae</taxon>
        <taxon>Cactaceae</taxon>
        <taxon>Cactoideae</taxon>
        <taxon>Echinocereeae</taxon>
        <taxon>Carnegiea</taxon>
    </lineage>
</organism>
<name>A0A9Q1L2V5_9CARY</name>
<gene>
    <name evidence="5" type="ORF">Cgig2_008265</name>
</gene>
<keyword evidence="6" id="KW-1185">Reference proteome</keyword>
<evidence type="ECO:0000256" key="1">
    <source>
        <dbReference type="ARBA" id="ARBA00005234"/>
    </source>
</evidence>
<dbReference type="OrthoDB" id="1024009at2759"/>
<dbReference type="SUPFAM" id="SSF54001">
    <property type="entry name" value="Cysteine proteinases"/>
    <property type="match status" value="1"/>
</dbReference>
<keyword evidence="2" id="KW-0645">Protease</keyword>
<dbReference type="GO" id="GO:0006508">
    <property type="term" value="P:proteolysis"/>
    <property type="evidence" value="ECO:0007669"/>
    <property type="project" value="UniProtKB-KW"/>
</dbReference>
<evidence type="ECO:0000259" key="4">
    <source>
        <dbReference type="Pfam" id="PF02902"/>
    </source>
</evidence>
<keyword evidence="3" id="KW-0378">Hydrolase</keyword>
<evidence type="ECO:0000313" key="6">
    <source>
        <dbReference type="Proteomes" id="UP001153076"/>
    </source>
</evidence>
<reference evidence="5" key="1">
    <citation type="submission" date="2022-04" db="EMBL/GenBank/DDBJ databases">
        <title>Carnegiea gigantea Genome sequencing and assembly v2.</title>
        <authorList>
            <person name="Copetti D."/>
            <person name="Sanderson M.J."/>
            <person name="Burquez A."/>
            <person name="Wojciechowski M.F."/>
        </authorList>
    </citation>
    <scope>NUCLEOTIDE SEQUENCE</scope>
    <source>
        <strain evidence="5">SGP5-SGP5p</strain>
        <tissue evidence="5">Aerial part</tissue>
    </source>
</reference>
<dbReference type="InterPro" id="IPR038765">
    <property type="entry name" value="Papain-like_cys_pep_sf"/>
</dbReference>
<dbReference type="AlphaFoldDB" id="A0A9Q1L2V5"/>
<evidence type="ECO:0000256" key="3">
    <source>
        <dbReference type="ARBA" id="ARBA00022801"/>
    </source>
</evidence>